<evidence type="ECO:0000256" key="1">
    <source>
        <dbReference type="ARBA" id="ARBA00022676"/>
    </source>
</evidence>
<gene>
    <name evidence="6" type="ORF">SAMN04488694_10469</name>
</gene>
<dbReference type="PANTHER" id="PTHR43630">
    <property type="entry name" value="POLY-BETA-1,6-N-ACETYL-D-GLUCOSAMINE SYNTHASE"/>
    <property type="match status" value="1"/>
</dbReference>
<feature type="transmembrane region" description="Helical" evidence="4">
    <location>
        <begin position="447"/>
        <end position="473"/>
    </location>
</feature>
<accession>A0A1I0C853</accession>
<sequence length="516" mass="56361">MGRKFESLIEILRNQDVETAILCACVLGFGVVLSFLPAAVVNLCLLVGVVGLAYQALLIYHGRDGWPSPWLLSELPSWIVLGVPVGGLLGYHLFEAEATVVQGIILVAVLFVSFYFWYVLPAAWFQSHQQSSPDVEQNPPTVPLSILVPAYNEAGCIGQCIDRLVQAEYPGPKEIIVIDDGSTDATYQEACAHATADVHVLQQENGGKFSALNTGLERATGSVVVTVDADSRVTDSTLVEIVADLLVDPSVGAVAGTVKPTRVDTLVEKLQALEYAVGINTFRRAFAATDSVNVVPGCLGCFRKVAIDGVGGYDGDTMTEDYDITLQILRAGWSVRASEALVYTEAPRTWRGLARQRLRWKLGTLETLLKHRGLLRGTDRSTFSGLVFPYQLISLSAMPIVTLVILWTILAGVAAGQWLYVAVIVTLFAALEFLGTLFALELNDNRLWLAAYSPLIFVVYRHFLAAITLKALFDVLQQPERTWDSSRYTPLETEASPSDEQVSESVEISSWEESDD</sequence>
<dbReference type="Pfam" id="PF00535">
    <property type="entry name" value="Glycos_transf_2"/>
    <property type="match status" value="1"/>
</dbReference>
<evidence type="ECO:0000256" key="4">
    <source>
        <dbReference type="SAM" id="Phobius"/>
    </source>
</evidence>
<feature type="compositionally biased region" description="Low complexity" evidence="3">
    <location>
        <begin position="498"/>
        <end position="509"/>
    </location>
</feature>
<name>A0A1I0C853_9EURY</name>
<dbReference type="Proteomes" id="UP000199320">
    <property type="component" value="Unassembled WGS sequence"/>
</dbReference>
<feature type="domain" description="Glycosyltransferase 2-like" evidence="5">
    <location>
        <begin position="145"/>
        <end position="306"/>
    </location>
</feature>
<dbReference type="OrthoDB" id="43988at2157"/>
<dbReference type="CDD" id="cd06423">
    <property type="entry name" value="CESA_like"/>
    <property type="match status" value="1"/>
</dbReference>
<feature type="region of interest" description="Disordered" evidence="3">
    <location>
        <begin position="487"/>
        <end position="516"/>
    </location>
</feature>
<evidence type="ECO:0000313" key="6">
    <source>
        <dbReference type="EMBL" id="SET15657.1"/>
    </source>
</evidence>
<feature type="transmembrane region" description="Helical" evidence="4">
    <location>
        <begin position="418"/>
        <end position="440"/>
    </location>
</feature>
<proteinExistence type="predicted"/>
<organism evidence="6 7">
    <name type="scientific">Natrinema hispanicum</name>
    <dbReference type="NCBI Taxonomy" id="392421"/>
    <lineage>
        <taxon>Archaea</taxon>
        <taxon>Methanobacteriati</taxon>
        <taxon>Methanobacteriota</taxon>
        <taxon>Stenosarchaea group</taxon>
        <taxon>Halobacteria</taxon>
        <taxon>Halobacteriales</taxon>
        <taxon>Natrialbaceae</taxon>
        <taxon>Natrinema</taxon>
    </lineage>
</organism>
<feature type="transmembrane region" description="Helical" evidence="4">
    <location>
        <begin position="390"/>
        <end position="412"/>
    </location>
</feature>
<dbReference type="InterPro" id="IPR001173">
    <property type="entry name" value="Glyco_trans_2-like"/>
</dbReference>
<evidence type="ECO:0000259" key="5">
    <source>
        <dbReference type="Pfam" id="PF00535"/>
    </source>
</evidence>
<dbReference type="InterPro" id="IPR029044">
    <property type="entry name" value="Nucleotide-diphossugar_trans"/>
</dbReference>
<keyword evidence="4" id="KW-1133">Transmembrane helix</keyword>
<dbReference type="GO" id="GO:0016757">
    <property type="term" value="F:glycosyltransferase activity"/>
    <property type="evidence" value="ECO:0007669"/>
    <property type="project" value="UniProtKB-KW"/>
</dbReference>
<evidence type="ECO:0000256" key="3">
    <source>
        <dbReference type="SAM" id="MobiDB-lite"/>
    </source>
</evidence>
<dbReference type="Gene3D" id="3.90.550.10">
    <property type="entry name" value="Spore Coat Polysaccharide Biosynthesis Protein SpsA, Chain A"/>
    <property type="match status" value="1"/>
</dbReference>
<dbReference type="EMBL" id="FOIC01000004">
    <property type="protein sequence ID" value="SET15657.1"/>
    <property type="molecule type" value="Genomic_DNA"/>
</dbReference>
<feature type="transmembrane region" description="Helical" evidence="4">
    <location>
        <begin position="20"/>
        <end position="39"/>
    </location>
</feature>
<keyword evidence="4" id="KW-0812">Transmembrane</keyword>
<dbReference type="AlphaFoldDB" id="A0A1I0C853"/>
<keyword evidence="2 6" id="KW-0808">Transferase</keyword>
<keyword evidence="4" id="KW-0472">Membrane</keyword>
<keyword evidence="1" id="KW-0328">Glycosyltransferase</keyword>
<dbReference type="RefSeq" id="WP_092930883.1">
    <property type="nucleotide sequence ID" value="NZ_FOIC01000004.1"/>
</dbReference>
<keyword evidence="7" id="KW-1185">Reference proteome</keyword>
<protein>
    <submittedName>
        <fullName evidence="6">Glycosyltransferase, catalytic subunit of cellulose synthase and poly-beta-1,6-N-acetylglucosamine synthase</fullName>
    </submittedName>
</protein>
<evidence type="ECO:0000256" key="2">
    <source>
        <dbReference type="ARBA" id="ARBA00022679"/>
    </source>
</evidence>
<dbReference type="SUPFAM" id="SSF53448">
    <property type="entry name" value="Nucleotide-diphospho-sugar transferases"/>
    <property type="match status" value="1"/>
</dbReference>
<dbReference type="STRING" id="392421.SAMN04488694_10469"/>
<evidence type="ECO:0000313" key="7">
    <source>
        <dbReference type="Proteomes" id="UP000199320"/>
    </source>
</evidence>
<reference evidence="7" key="1">
    <citation type="submission" date="2016-10" db="EMBL/GenBank/DDBJ databases">
        <authorList>
            <person name="Varghese N."/>
            <person name="Submissions S."/>
        </authorList>
    </citation>
    <scope>NUCLEOTIDE SEQUENCE [LARGE SCALE GENOMIC DNA]</scope>
    <source>
        <strain evidence="7">CDM_6</strain>
    </source>
</reference>
<dbReference type="PANTHER" id="PTHR43630:SF1">
    <property type="entry name" value="POLY-BETA-1,6-N-ACETYL-D-GLUCOSAMINE SYNTHASE"/>
    <property type="match status" value="1"/>
</dbReference>
<feature type="transmembrane region" description="Helical" evidence="4">
    <location>
        <begin position="100"/>
        <end position="120"/>
    </location>
</feature>